<accession>A0ABD1JAE9</accession>
<comment type="caution">
    <text evidence="1">The sequence shown here is derived from an EMBL/GenBank/DDBJ whole genome shotgun (WGS) entry which is preliminary data.</text>
</comment>
<dbReference type="AlphaFoldDB" id="A0ABD1JAE9"/>
<dbReference type="InterPro" id="IPR053237">
    <property type="entry name" value="Natterin_C"/>
</dbReference>
<sequence length="415" mass="46539">MTVYIYCPHEHTLLCFYDLGPPLDPDLGNRELHRLVFQRVEKPTIPDYSNFRILVENIDLGDSQTSLQWVTFRDPSHLQMAYKTEVDGEEHYVCRPTNLCLLGFFDPLEGYVCIYSLAKQVRTAKDFQVLVNKGNFELLEWIANSYGKVPKYSINSCTSNFVGKNRYGLGNVDTVAKAFYLPWISDKTEYWYSYYEVLTVVHEPYDQHLSEVSYFSEKVNITKHPPHTLKRSRVTNNHDKEVTQSVSLKETTETTSAWETGISTTLSLSTTISTGIPNIGKASVSVGLQTSFSLSTRNSKSQREDHSLSLEVKVPPGCYCEVRMEGTKTEAAIPFSAHITKTYKNGKTHHASITGVYRGVQVGEINAVVDRCVPIITSMVHTDKGAASPSTQASRSVILVTWFFGVTTLAAVLTA</sequence>
<dbReference type="CDD" id="cd20220">
    <property type="entry name" value="PFM_natterin-3-like"/>
    <property type="match status" value="1"/>
</dbReference>
<proteinExistence type="predicted"/>
<evidence type="ECO:0000313" key="2">
    <source>
        <dbReference type="Proteomes" id="UP001591681"/>
    </source>
</evidence>
<dbReference type="EMBL" id="JBHFQA010000017">
    <property type="protein sequence ID" value="KAL2084122.1"/>
    <property type="molecule type" value="Genomic_DNA"/>
</dbReference>
<organism evidence="1 2">
    <name type="scientific">Coilia grayii</name>
    <name type="common">Gray's grenadier anchovy</name>
    <dbReference type="NCBI Taxonomy" id="363190"/>
    <lineage>
        <taxon>Eukaryota</taxon>
        <taxon>Metazoa</taxon>
        <taxon>Chordata</taxon>
        <taxon>Craniata</taxon>
        <taxon>Vertebrata</taxon>
        <taxon>Euteleostomi</taxon>
        <taxon>Actinopterygii</taxon>
        <taxon>Neopterygii</taxon>
        <taxon>Teleostei</taxon>
        <taxon>Clupei</taxon>
        <taxon>Clupeiformes</taxon>
        <taxon>Clupeoidei</taxon>
        <taxon>Engraulidae</taxon>
        <taxon>Coilinae</taxon>
        <taxon>Coilia</taxon>
    </lineage>
</organism>
<dbReference type="SUPFAM" id="SSF56973">
    <property type="entry name" value="Aerolisin/ETX pore-forming domain"/>
    <property type="match status" value="1"/>
</dbReference>
<dbReference type="Gene3D" id="2.170.15.10">
    <property type="entry name" value="Proaerolysin, chain A, domain 3"/>
    <property type="match status" value="1"/>
</dbReference>
<dbReference type="Proteomes" id="UP001591681">
    <property type="component" value="Unassembled WGS sequence"/>
</dbReference>
<evidence type="ECO:0000313" key="1">
    <source>
        <dbReference type="EMBL" id="KAL2084122.1"/>
    </source>
</evidence>
<name>A0ABD1JAE9_9TELE</name>
<dbReference type="PANTHER" id="PTHR39244">
    <property type="entry name" value="NATTERIN-4"/>
    <property type="match status" value="1"/>
</dbReference>
<protein>
    <submittedName>
        <fullName evidence="1">Uncharacterized protein</fullName>
    </submittedName>
</protein>
<reference evidence="1 2" key="1">
    <citation type="submission" date="2024-09" db="EMBL/GenBank/DDBJ databases">
        <title>A chromosome-level genome assembly of Gray's grenadier anchovy, Coilia grayii.</title>
        <authorList>
            <person name="Fu Z."/>
        </authorList>
    </citation>
    <scope>NUCLEOTIDE SEQUENCE [LARGE SCALE GENOMIC DNA]</scope>
    <source>
        <strain evidence="1">G4</strain>
        <tissue evidence="1">Muscle</tissue>
    </source>
</reference>
<dbReference type="PANTHER" id="PTHR39244:SF5">
    <property type="entry name" value="NATTERIN-3-LIKE"/>
    <property type="match status" value="1"/>
</dbReference>
<gene>
    <name evidence="1" type="ORF">ACEWY4_019640</name>
</gene>
<keyword evidence="2" id="KW-1185">Reference proteome</keyword>